<dbReference type="InterPro" id="IPR007021">
    <property type="entry name" value="DUF659"/>
</dbReference>
<dbReference type="EMBL" id="KQ483841">
    <property type="protein sequence ID" value="KYP40371.1"/>
    <property type="molecule type" value="Genomic_DNA"/>
</dbReference>
<proteinExistence type="predicted"/>
<dbReference type="Pfam" id="PF04937">
    <property type="entry name" value="DUF659"/>
    <property type="match status" value="1"/>
</dbReference>
<dbReference type="STRING" id="3821.A0A151RCW5"/>
<dbReference type="InterPro" id="IPR012337">
    <property type="entry name" value="RNaseH-like_sf"/>
</dbReference>
<feature type="domain" description="DUF659" evidence="1">
    <location>
        <begin position="1"/>
        <end position="69"/>
    </location>
</feature>
<protein>
    <recommendedName>
        <fullName evidence="1">DUF659 domain-containing protein</fullName>
    </recommendedName>
</protein>
<gene>
    <name evidence="2" type="ORF">KK1_038293</name>
</gene>
<accession>A0A151RCW5</accession>
<dbReference type="Gramene" id="C.cajan_37424.t">
    <property type="protein sequence ID" value="C.cajan_37424.t.cds1"/>
    <property type="gene ID" value="C.cajan_37424"/>
</dbReference>
<keyword evidence="3" id="KW-1185">Reference proteome</keyword>
<name>A0A151RCW5_CAJCA</name>
<reference evidence="2" key="1">
    <citation type="journal article" date="2012" name="Nat. Biotechnol.">
        <title>Draft genome sequence of pigeonpea (Cajanus cajan), an orphan legume crop of resource-poor farmers.</title>
        <authorList>
            <person name="Varshney R.K."/>
            <person name="Chen W."/>
            <person name="Li Y."/>
            <person name="Bharti A.K."/>
            <person name="Saxena R.K."/>
            <person name="Schlueter J.A."/>
            <person name="Donoghue M.T."/>
            <person name="Azam S."/>
            <person name="Fan G."/>
            <person name="Whaley A.M."/>
            <person name="Farmer A.D."/>
            <person name="Sheridan J."/>
            <person name="Iwata A."/>
            <person name="Tuteja R."/>
            <person name="Penmetsa R.V."/>
            <person name="Wu W."/>
            <person name="Upadhyaya H.D."/>
            <person name="Yang S.P."/>
            <person name="Shah T."/>
            <person name="Saxena K.B."/>
            <person name="Michael T."/>
            <person name="McCombie W.R."/>
            <person name="Yang B."/>
            <person name="Zhang G."/>
            <person name="Yang H."/>
            <person name="Wang J."/>
            <person name="Spillane C."/>
            <person name="Cook D.R."/>
            <person name="May G.D."/>
            <person name="Xu X."/>
            <person name="Jackson S.A."/>
        </authorList>
    </citation>
    <scope>NUCLEOTIDE SEQUENCE [LARGE SCALE GENOMIC DNA]</scope>
</reference>
<dbReference type="Proteomes" id="UP000075243">
    <property type="component" value="Unassembled WGS sequence"/>
</dbReference>
<sequence length="78" mass="8732">MCDGWTDGKGRSLTNFLVNSPSGIVFLKSIDISDVIKNGKKIFELLDNIVEEIGEEHVVQVVTNGASNIYIYIYFLHI</sequence>
<evidence type="ECO:0000313" key="2">
    <source>
        <dbReference type="EMBL" id="KYP40371.1"/>
    </source>
</evidence>
<dbReference type="PANTHER" id="PTHR32166">
    <property type="entry name" value="OSJNBA0013A04.12 PROTEIN"/>
    <property type="match status" value="1"/>
</dbReference>
<evidence type="ECO:0000313" key="3">
    <source>
        <dbReference type="Proteomes" id="UP000075243"/>
    </source>
</evidence>
<dbReference type="SUPFAM" id="SSF53098">
    <property type="entry name" value="Ribonuclease H-like"/>
    <property type="match status" value="1"/>
</dbReference>
<dbReference type="PANTHER" id="PTHR32166:SF74">
    <property type="entry name" value="OS05G0256350 PROTEIN"/>
    <property type="match status" value="1"/>
</dbReference>
<evidence type="ECO:0000259" key="1">
    <source>
        <dbReference type="Pfam" id="PF04937"/>
    </source>
</evidence>
<organism evidence="2 3">
    <name type="scientific">Cajanus cajan</name>
    <name type="common">Pigeon pea</name>
    <name type="synonym">Cajanus indicus</name>
    <dbReference type="NCBI Taxonomy" id="3821"/>
    <lineage>
        <taxon>Eukaryota</taxon>
        <taxon>Viridiplantae</taxon>
        <taxon>Streptophyta</taxon>
        <taxon>Embryophyta</taxon>
        <taxon>Tracheophyta</taxon>
        <taxon>Spermatophyta</taxon>
        <taxon>Magnoliopsida</taxon>
        <taxon>eudicotyledons</taxon>
        <taxon>Gunneridae</taxon>
        <taxon>Pentapetalae</taxon>
        <taxon>rosids</taxon>
        <taxon>fabids</taxon>
        <taxon>Fabales</taxon>
        <taxon>Fabaceae</taxon>
        <taxon>Papilionoideae</taxon>
        <taxon>50 kb inversion clade</taxon>
        <taxon>NPAAA clade</taxon>
        <taxon>indigoferoid/millettioid clade</taxon>
        <taxon>Phaseoleae</taxon>
        <taxon>Cajanus</taxon>
    </lineage>
</organism>
<dbReference type="AlphaFoldDB" id="A0A151RCW5"/>